<dbReference type="InterPro" id="IPR052080">
    <property type="entry name" value="vWF_C/EGF_Fibrillin"/>
</dbReference>
<dbReference type="PROSITE" id="PS50026">
    <property type="entry name" value="EGF_3"/>
    <property type="match status" value="1"/>
</dbReference>
<dbReference type="InterPro" id="IPR001881">
    <property type="entry name" value="EGF-like_Ca-bd_dom"/>
</dbReference>
<reference evidence="11" key="1">
    <citation type="submission" date="2022-03" db="EMBL/GenBank/DDBJ databases">
        <authorList>
            <person name="Martin C."/>
        </authorList>
    </citation>
    <scope>NUCLEOTIDE SEQUENCE</scope>
</reference>
<keyword evidence="2" id="KW-0964">Secreted</keyword>
<feature type="region of interest" description="Disordered" evidence="10">
    <location>
        <begin position="246"/>
        <end position="302"/>
    </location>
</feature>
<dbReference type="SUPFAM" id="SSF57184">
    <property type="entry name" value="Growth factor receptor domain"/>
    <property type="match status" value="1"/>
</dbReference>
<proteinExistence type="predicted"/>
<dbReference type="Proteomes" id="UP000749559">
    <property type="component" value="Unassembled WGS sequence"/>
</dbReference>
<keyword evidence="4" id="KW-0732">Signal</keyword>
<feature type="non-terminal residue" evidence="11">
    <location>
        <position position="1"/>
    </location>
</feature>
<dbReference type="SMART" id="SM00179">
    <property type="entry name" value="EGF_CA"/>
    <property type="match status" value="3"/>
</dbReference>
<sequence length="302" mass="31859">ASNNGGCDHTCSNTEGSYECSCNIGYALEDDNHGCKDINECATDNGGCEQTCSNTVGSYECSCNVGFILNNDNHGCDDINECLTGNGQCTHICTNSVGSYECSCNDGYTLELDNHNCTNLFEGGVCTTGDMLMYPKDCSKFLQCSHGSFALKQCPTGTRFNNEAGACDHEANVHCQGDDDDANLGGDQSIIAEGGPCEAGDMYRDPADCSKYLMCLHGKYLSKQCPSGTRFNNDAGACDHEVNVPCENPDDNTDGDGAESEAGKDGDEDAAESAPEQDDEIAAGGPCEAGDMYRDPADCSNT</sequence>
<evidence type="ECO:0000256" key="1">
    <source>
        <dbReference type="ARBA" id="ARBA00004613"/>
    </source>
</evidence>
<dbReference type="GO" id="GO:0008061">
    <property type="term" value="F:chitin binding"/>
    <property type="evidence" value="ECO:0007669"/>
    <property type="project" value="InterPro"/>
</dbReference>
<dbReference type="InterPro" id="IPR009030">
    <property type="entry name" value="Growth_fac_rcpt_cys_sf"/>
</dbReference>
<dbReference type="PROSITE" id="PS01186">
    <property type="entry name" value="EGF_2"/>
    <property type="match status" value="2"/>
</dbReference>
<evidence type="ECO:0000256" key="7">
    <source>
        <dbReference type="ARBA" id="ARBA00023157"/>
    </source>
</evidence>
<name>A0A8J1UXX0_OWEFU</name>
<dbReference type="SMART" id="SM00494">
    <property type="entry name" value="ChtBD2"/>
    <property type="match status" value="2"/>
</dbReference>
<keyword evidence="8" id="KW-0325">Glycoprotein</keyword>
<dbReference type="InterPro" id="IPR000742">
    <property type="entry name" value="EGF"/>
</dbReference>
<dbReference type="FunFam" id="2.10.25.10:FF:000240">
    <property type="entry name" value="Vitamin K-dependent protein S"/>
    <property type="match status" value="2"/>
</dbReference>
<keyword evidence="7" id="KW-1015">Disulfide bond</keyword>
<evidence type="ECO:0000256" key="2">
    <source>
        <dbReference type="ARBA" id="ARBA00022525"/>
    </source>
</evidence>
<dbReference type="InterPro" id="IPR000152">
    <property type="entry name" value="EGF-type_Asp/Asn_hydroxyl_site"/>
</dbReference>
<comment type="subcellular location">
    <subcellularLocation>
        <location evidence="1">Secreted</location>
    </subcellularLocation>
</comment>
<dbReference type="OrthoDB" id="6286622at2759"/>
<dbReference type="InterPro" id="IPR002557">
    <property type="entry name" value="Chitin-bd_dom"/>
</dbReference>
<keyword evidence="5" id="KW-0677">Repeat</keyword>
<dbReference type="Gene3D" id="2.170.140.10">
    <property type="entry name" value="Chitin binding domain"/>
    <property type="match status" value="2"/>
</dbReference>
<dbReference type="Pfam" id="PF14670">
    <property type="entry name" value="FXa_inhibition"/>
    <property type="match status" value="3"/>
</dbReference>
<dbReference type="PANTHER" id="PTHR47333">
    <property type="entry name" value="VON WILLEBRAND FACTOR C AND EGF DOMAIN-CONTAINING PROTEIN"/>
    <property type="match status" value="1"/>
</dbReference>
<dbReference type="GO" id="GO:0005576">
    <property type="term" value="C:extracellular region"/>
    <property type="evidence" value="ECO:0007669"/>
    <property type="project" value="UniProtKB-SubCell"/>
</dbReference>
<keyword evidence="6" id="KW-0106">Calcium</keyword>
<evidence type="ECO:0000256" key="3">
    <source>
        <dbReference type="ARBA" id="ARBA00022536"/>
    </source>
</evidence>
<evidence type="ECO:0000256" key="9">
    <source>
        <dbReference type="PROSITE-ProRule" id="PRU00076"/>
    </source>
</evidence>
<dbReference type="PROSITE" id="PS00010">
    <property type="entry name" value="ASX_HYDROXYL"/>
    <property type="match status" value="2"/>
</dbReference>
<accession>A0A8J1UXX0</accession>
<dbReference type="SUPFAM" id="SSF57625">
    <property type="entry name" value="Invertebrate chitin-binding proteins"/>
    <property type="match status" value="2"/>
</dbReference>
<organism evidence="11 12">
    <name type="scientific">Owenia fusiformis</name>
    <name type="common">Polychaete worm</name>
    <dbReference type="NCBI Taxonomy" id="6347"/>
    <lineage>
        <taxon>Eukaryota</taxon>
        <taxon>Metazoa</taxon>
        <taxon>Spiralia</taxon>
        <taxon>Lophotrochozoa</taxon>
        <taxon>Annelida</taxon>
        <taxon>Polychaeta</taxon>
        <taxon>Sedentaria</taxon>
        <taxon>Canalipalpata</taxon>
        <taxon>Sabellida</taxon>
        <taxon>Oweniida</taxon>
        <taxon>Oweniidae</taxon>
        <taxon>Owenia</taxon>
    </lineage>
</organism>
<comment type="caution">
    <text evidence="11">The sequence shown here is derived from an EMBL/GenBank/DDBJ whole genome shotgun (WGS) entry which is preliminary data.</text>
</comment>
<evidence type="ECO:0000256" key="8">
    <source>
        <dbReference type="ARBA" id="ARBA00023180"/>
    </source>
</evidence>
<dbReference type="EMBL" id="CAIIXF020000004">
    <property type="protein sequence ID" value="CAH1781849.1"/>
    <property type="molecule type" value="Genomic_DNA"/>
</dbReference>
<evidence type="ECO:0000313" key="12">
    <source>
        <dbReference type="Proteomes" id="UP000749559"/>
    </source>
</evidence>
<dbReference type="PROSITE" id="PS01187">
    <property type="entry name" value="EGF_CA"/>
    <property type="match status" value="2"/>
</dbReference>
<feature type="compositionally biased region" description="Acidic residues" evidence="10">
    <location>
        <begin position="266"/>
        <end position="281"/>
    </location>
</feature>
<dbReference type="Gene3D" id="2.10.25.10">
    <property type="entry name" value="Laminin"/>
    <property type="match status" value="3"/>
</dbReference>
<dbReference type="PROSITE" id="PS50940">
    <property type="entry name" value="CHIT_BIND_II"/>
    <property type="match status" value="2"/>
</dbReference>
<feature type="compositionally biased region" description="Acidic residues" evidence="10">
    <location>
        <begin position="248"/>
        <end position="259"/>
    </location>
</feature>
<dbReference type="AlphaFoldDB" id="A0A8J1UXX0"/>
<keyword evidence="3 9" id="KW-0245">EGF-like domain</keyword>
<evidence type="ECO:0000256" key="4">
    <source>
        <dbReference type="ARBA" id="ARBA00022729"/>
    </source>
</evidence>
<keyword evidence="12" id="KW-1185">Reference proteome</keyword>
<protein>
    <submittedName>
        <fullName evidence="11">Uncharacterized protein</fullName>
    </submittedName>
</protein>
<evidence type="ECO:0000256" key="5">
    <source>
        <dbReference type="ARBA" id="ARBA00022737"/>
    </source>
</evidence>
<dbReference type="PANTHER" id="PTHR47333:SF4">
    <property type="entry name" value="EGF-LIKE DOMAIN-CONTAINING PROTEIN"/>
    <property type="match status" value="1"/>
</dbReference>
<comment type="caution">
    <text evidence="9">Lacks conserved residue(s) required for the propagation of feature annotation.</text>
</comment>
<evidence type="ECO:0000256" key="10">
    <source>
        <dbReference type="SAM" id="MobiDB-lite"/>
    </source>
</evidence>
<dbReference type="Pfam" id="PF01607">
    <property type="entry name" value="CBM_14"/>
    <property type="match status" value="2"/>
</dbReference>
<dbReference type="FunFam" id="2.10.25.10:FF:000008">
    <property type="entry name" value="Signal peptide, CUB domain, EGF-like 2"/>
    <property type="match status" value="1"/>
</dbReference>
<feature type="compositionally biased region" description="Basic and acidic residues" evidence="10">
    <location>
        <begin position="291"/>
        <end position="302"/>
    </location>
</feature>
<dbReference type="SMART" id="SM00181">
    <property type="entry name" value="EGF"/>
    <property type="match status" value="3"/>
</dbReference>
<dbReference type="InterPro" id="IPR018097">
    <property type="entry name" value="EGF_Ca-bd_CS"/>
</dbReference>
<evidence type="ECO:0000256" key="6">
    <source>
        <dbReference type="ARBA" id="ARBA00022837"/>
    </source>
</evidence>
<gene>
    <name evidence="11" type="ORF">OFUS_LOCUS8360</name>
</gene>
<evidence type="ECO:0000313" key="11">
    <source>
        <dbReference type="EMBL" id="CAH1781849.1"/>
    </source>
</evidence>
<dbReference type="GO" id="GO:0005509">
    <property type="term" value="F:calcium ion binding"/>
    <property type="evidence" value="ECO:0007669"/>
    <property type="project" value="InterPro"/>
</dbReference>
<dbReference type="InterPro" id="IPR036508">
    <property type="entry name" value="Chitin-bd_dom_sf"/>
</dbReference>